<feature type="domain" description="Cyanophycin synthase-like N-terminal" evidence="2">
    <location>
        <begin position="38"/>
        <end position="127"/>
    </location>
</feature>
<dbReference type="RefSeq" id="WP_204792854.1">
    <property type="nucleotide sequence ID" value="NZ_JACSNQ010000003.1"/>
</dbReference>
<evidence type="ECO:0000256" key="1">
    <source>
        <dbReference type="SAM" id="MobiDB-lite"/>
    </source>
</evidence>
<accession>A0ABS2F119</accession>
<gene>
    <name evidence="3" type="ORF">H9X80_02950</name>
</gene>
<feature type="region of interest" description="Disordered" evidence="1">
    <location>
        <begin position="155"/>
        <end position="262"/>
    </location>
</feature>
<keyword evidence="4" id="KW-1185">Reference proteome</keyword>
<evidence type="ECO:0000259" key="2">
    <source>
        <dbReference type="Pfam" id="PF18921"/>
    </source>
</evidence>
<organism evidence="3 4">
    <name type="scientific">Olsenella profusa</name>
    <dbReference type="NCBI Taxonomy" id="138595"/>
    <lineage>
        <taxon>Bacteria</taxon>
        <taxon>Bacillati</taxon>
        <taxon>Actinomycetota</taxon>
        <taxon>Coriobacteriia</taxon>
        <taxon>Coriobacteriales</taxon>
        <taxon>Atopobiaceae</taxon>
        <taxon>Olsenella</taxon>
    </lineage>
</organism>
<dbReference type="EMBL" id="JACSNQ010000003">
    <property type="protein sequence ID" value="MBM6774505.1"/>
    <property type="molecule type" value="Genomic_DNA"/>
</dbReference>
<dbReference type="Proteomes" id="UP000712527">
    <property type="component" value="Unassembled WGS sequence"/>
</dbReference>
<reference evidence="3 4" key="1">
    <citation type="journal article" date="2021" name="Sci. Rep.">
        <title>The distribution of antibiotic resistance genes in chicken gut microbiota commensals.</title>
        <authorList>
            <person name="Juricova H."/>
            <person name="Matiasovicova J."/>
            <person name="Kubasova T."/>
            <person name="Cejkova D."/>
            <person name="Rychlik I."/>
        </authorList>
    </citation>
    <scope>NUCLEOTIDE SEQUENCE [LARGE SCALE GENOMIC DNA]</scope>
    <source>
        <strain evidence="3 4">An794</strain>
    </source>
</reference>
<sequence>MAQLFDIRKVTVGPRNLEAVVELAPTAPLMTSDDPAGTELVCNLMPELADHVCLGDSAPRFGDVVADTELAHLLEHVTVELLARTDVAGDVSSGQTVELAERVYQITLACPDDVLVAGALSSAVWILQWAYSGGGEPEPDVEAIASGLVGLVQSLDVPSDGQDQGPEQAAPAASDQRPEDSLASGESFEQTYAPEPVPEYPAPDSAESVTEFVVESVADEPEPADASAQEPAAEPVQPAPAPTGSSASAWDMEDVPRPHFVR</sequence>
<proteinExistence type="predicted"/>
<comment type="caution">
    <text evidence="3">The sequence shown here is derived from an EMBL/GenBank/DDBJ whole genome shotgun (WGS) entry which is preliminary data.</text>
</comment>
<evidence type="ECO:0000313" key="4">
    <source>
        <dbReference type="Proteomes" id="UP000712527"/>
    </source>
</evidence>
<protein>
    <recommendedName>
        <fullName evidence="2">Cyanophycin synthase-like N-terminal domain-containing protein</fullName>
    </recommendedName>
</protein>
<feature type="compositionally biased region" description="Low complexity" evidence="1">
    <location>
        <begin position="228"/>
        <end position="249"/>
    </location>
</feature>
<dbReference type="InterPro" id="IPR044019">
    <property type="entry name" value="Cyanophycin_syn_N"/>
</dbReference>
<evidence type="ECO:0000313" key="3">
    <source>
        <dbReference type="EMBL" id="MBM6774505.1"/>
    </source>
</evidence>
<name>A0ABS2F119_9ACTN</name>
<dbReference type="Pfam" id="PF18921">
    <property type="entry name" value="Cyanophycin_syn"/>
    <property type="match status" value="1"/>
</dbReference>